<dbReference type="Pfam" id="PF04326">
    <property type="entry name" value="SLFN_AlbA_2"/>
    <property type="match status" value="1"/>
</dbReference>
<evidence type="ECO:0000313" key="2">
    <source>
        <dbReference type="EMBL" id="OYQ45294.1"/>
    </source>
</evidence>
<proteinExistence type="predicted"/>
<dbReference type="Proteomes" id="UP000216605">
    <property type="component" value="Unassembled WGS sequence"/>
</dbReference>
<dbReference type="Gene3D" id="3.30.950.30">
    <property type="entry name" value="Schlafen, AAA domain"/>
    <property type="match status" value="1"/>
</dbReference>
<protein>
    <recommendedName>
        <fullName evidence="1">Schlafen AlbA-2 domain-containing protein</fullName>
    </recommendedName>
</protein>
<organism evidence="2 3">
    <name type="scientific">Flavobacterium cyanobacteriorum</name>
    <dbReference type="NCBI Taxonomy" id="2022802"/>
    <lineage>
        <taxon>Bacteria</taxon>
        <taxon>Pseudomonadati</taxon>
        <taxon>Bacteroidota</taxon>
        <taxon>Flavobacteriia</taxon>
        <taxon>Flavobacteriales</taxon>
        <taxon>Flavobacteriaceae</taxon>
        <taxon>Flavobacterium</taxon>
    </lineage>
</organism>
<evidence type="ECO:0000313" key="3">
    <source>
        <dbReference type="Proteomes" id="UP000216605"/>
    </source>
</evidence>
<dbReference type="PANTHER" id="PTHR30595:SF6">
    <property type="entry name" value="SCHLAFEN ALBA-2 DOMAIN-CONTAINING PROTEIN"/>
    <property type="match status" value="1"/>
</dbReference>
<comment type="caution">
    <text evidence="2">The sequence shown here is derived from an EMBL/GenBank/DDBJ whole genome shotgun (WGS) entry which is preliminary data.</text>
</comment>
<dbReference type="EMBL" id="NOXV01000143">
    <property type="protein sequence ID" value="OYQ45294.1"/>
    <property type="molecule type" value="Genomic_DNA"/>
</dbReference>
<dbReference type="OrthoDB" id="9807907at2"/>
<dbReference type="InterPro" id="IPR038461">
    <property type="entry name" value="Schlafen_AlbA_2_dom_sf"/>
</dbReference>
<evidence type="ECO:0000259" key="1">
    <source>
        <dbReference type="Pfam" id="PF04326"/>
    </source>
</evidence>
<sequence>MKSEFIRNTIAAIQKSIQSNSFIDVEKSNIELKDLSTNGEWKSLNETICAFLNTDGGIIICGIKERDKKYSYTGFNRNNESKLIDLHTKYFQDDFDKFIDLSENIFFEYMSLTVGEVVVIVVYPVSDDKKYLRFDGKYYERKLTQDRIIPPSKILHQKEYKAEVEYAKELTKVDGATINDLSIDKVNHYVHLLNREIRNETLKADLTQAKAFLIKQHFLSTRQKLY</sequence>
<gene>
    <name evidence="2" type="ORF">CHU92_02080</name>
</gene>
<dbReference type="PANTHER" id="PTHR30595">
    <property type="entry name" value="GLPR-RELATED TRANSCRIPTIONAL REPRESSOR"/>
    <property type="match status" value="1"/>
</dbReference>
<keyword evidence="3" id="KW-1185">Reference proteome</keyword>
<accession>A0A255ZWJ9</accession>
<dbReference type="RefSeq" id="WP_094412114.1">
    <property type="nucleotide sequence ID" value="NZ_NOXV01000143.1"/>
</dbReference>
<reference evidence="2 3" key="1">
    <citation type="submission" date="2017-07" db="EMBL/GenBank/DDBJ databases">
        <title>Flavobacterium cyanobacteriorum sp. nov., isolated from cyanobacterial aggregates in a eutrophic lake.</title>
        <authorList>
            <person name="Cai H."/>
        </authorList>
    </citation>
    <scope>NUCLEOTIDE SEQUENCE [LARGE SCALE GENOMIC DNA]</scope>
    <source>
        <strain evidence="2 3">TH021</strain>
    </source>
</reference>
<dbReference type="AlphaFoldDB" id="A0A255ZWJ9"/>
<name>A0A255ZWJ9_9FLAO</name>
<feature type="domain" description="Schlafen AlbA-2" evidence="1">
    <location>
        <begin position="26"/>
        <end position="147"/>
    </location>
</feature>
<dbReference type="InterPro" id="IPR007421">
    <property type="entry name" value="Schlafen_AlbA_2_dom"/>
</dbReference>